<dbReference type="Proteomes" id="UP000286351">
    <property type="component" value="Unassembled WGS sequence"/>
</dbReference>
<gene>
    <name evidence="1" type="ORF">BK664_05495</name>
</gene>
<dbReference type="EMBL" id="MOBO01000004">
    <property type="protein sequence ID" value="RON40965.1"/>
    <property type="molecule type" value="Genomic_DNA"/>
</dbReference>
<accession>A0A423JTD1</accession>
<name>A0A423JTD1_9PSED</name>
<evidence type="ECO:0000313" key="1">
    <source>
        <dbReference type="EMBL" id="RON40965.1"/>
    </source>
</evidence>
<comment type="caution">
    <text evidence="1">The sequence shown here is derived from an EMBL/GenBank/DDBJ whole genome shotgun (WGS) entry which is preliminary data.</text>
</comment>
<evidence type="ECO:0000313" key="2">
    <source>
        <dbReference type="Proteomes" id="UP000286351"/>
    </source>
</evidence>
<proteinExistence type="predicted"/>
<reference evidence="1 2" key="1">
    <citation type="submission" date="2016-10" db="EMBL/GenBank/DDBJ databases">
        <title>Comparative genome analysis of multiple Pseudomonas spp. focuses on biocontrol and plant growth promoting traits.</title>
        <authorList>
            <person name="Tao X.-Y."/>
            <person name="Taylor C.G."/>
        </authorList>
    </citation>
    <scope>NUCLEOTIDE SEQUENCE [LARGE SCALE GENOMIC DNA]</scope>
    <source>
        <strain evidence="1 2">38D4</strain>
    </source>
</reference>
<organism evidence="1 2">
    <name type="scientific">Pseudomonas brassicacearum</name>
    <dbReference type="NCBI Taxonomy" id="930166"/>
    <lineage>
        <taxon>Bacteria</taxon>
        <taxon>Pseudomonadati</taxon>
        <taxon>Pseudomonadota</taxon>
        <taxon>Gammaproteobacteria</taxon>
        <taxon>Pseudomonadales</taxon>
        <taxon>Pseudomonadaceae</taxon>
        <taxon>Pseudomonas</taxon>
    </lineage>
</organism>
<sequence>MVRHVEGELRAADKRIVGADQAFALARRQHDAFEGPILEKRGHRFLWKRRPKLIPKRYLFLFFKID</sequence>
<protein>
    <submittedName>
        <fullName evidence="1">Uncharacterized protein</fullName>
    </submittedName>
</protein>
<dbReference type="AlphaFoldDB" id="A0A423JTD1"/>